<proteinExistence type="predicted"/>
<evidence type="ECO:0000313" key="2">
    <source>
        <dbReference type="Proteomes" id="UP000290289"/>
    </source>
</evidence>
<sequence>MGLTRPYPFRWSPIYLATENCLPYAGHSNVYMGNGDDRNITHTCGKDKFYPLSLSSTIFVVPQAYNVVSSTTWHQRLGLPSSLVMSHLCSSLGPTIKWA</sequence>
<comment type="caution">
    <text evidence="1">The sequence shown here is derived from an EMBL/GenBank/DDBJ whole genome shotgun (WGS) entry which is preliminary data.</text>
</comment>
<evidence type="ECO:0000313" key="1">
    <source>
        <dbReference type="EMBL" id="RXH83262.1"/>
    </source>
</evidence>
<dbReference type="EMBL" id="RDQH01000337">
    <property type="protein sequence ID" value="RXH83262.1"/>
    <property type="molecule type" value="Genomic_DNA"/>
</dbReference>
<dbReference type="Proteomes" id="UP000290289">
    <property type="component" value="Chromosome 11"/>
</dbReference>
<protein>
    <submittedName>
        <fullName evidence="1">Uncharacterized protein</fullName>
    </submittedName>
</protein>
<organism evidence="1 2">
    <name type="scientific">Malus domestica</name>
    <name type="common">Apple</name>
    <name type="synonym">Pyrus malus</name>
    <dbReference type="NCBI Taxonomy" id="3750"/>
    <lineage>
        <taxon>Eukaryota</taxon>
        <taxon>Viridiplantae</taxon>
        <taxon>Streptophyta</taxon>
        <taxon>Embryophyta</taxon>
        <taxon>Tracheophyta</taxon>
        <taxon>Spermatophyta</taxon>
        <taxon>Magnoliopsida</taxon>
        <taxon>eudicotyledons</taxon>
        <taxon>Gunneridae</taxon>
        <taxon>Pentapetalae</taxon>
        <taxon>rosids</taxon>
        <taxon>fabids</taxon>
        <taxon>Rosales</taxon>
        <taxon>Rosaceae</taxon>
        <taxon>Amygdaloideae</taxon>
        <taxon>Maleae</taxon>
        <taxon>Malus</taxon>
    </lineage>
</organism>
<accession>A0A498IMQ0</accession>
<gene>
    <name evidence="1" type="ORF">DVH24_005515</name>
</gene>
<dbReference type="AlphaFoldDB" id="A0A498IMQ0"/>
<keyword evidence="2" id="KW-1185">Reference proteome</keyword>
<reference evidence="1 2" key="1">
    <citation type="submission" date="2018-10" db="EMBL/GenBank/DDBJ databases">
        <title>A high-quality apple genome assembly.</title>
        <authorList>
            <person name="Hu J."/>
        </authorList>
    </citation>
    <scope>NUCLEOTIDE SEQUENCE [LARGE SCALE GENOMIC DNA]</scope>
    <source>
        <strain evidence="2">cv. HFTH1</strain>
        <tissue evidence="1">Young leaf</tissue>
    </source>
</reference>
<name>A0A498IMQ0_MALDO</name>